<sequence>MKQWQTKDELVALLAELVEIESITGSPEEIRFPEHVHMLLEQKHYFQQHPSYLQLHPLKDGRQLLTALVKKSDKKDTIILLSHFDVVGTEDFGTFQHLATKVHDLTAAYMNDEVELPAYIKGEIQQGEWLFGRGTMDMKAGLAIHLSMLERAMDDSFDGNILLLTVPDEEVNSAGMLRALEVLQQLQTSEELVYKLCMNGEPVFSKYPGDTGNYMYSGSIGKVLPGFFCYGKETHVGEPFGGLNANLMISYLSQELELQESFIEEVDGEVTPPPVSLMLRDLKEAYSVQTPVSAVTMYNVLFLEQSIQEINTKLKQAMERAARKIETHYQQKANLSAAKSNAFQPIAFKIKTMFYEELYAHAVNRFGKAEVERRQNRLVTTRKEGDRDFSTKLVKELVSMCHDLAPVIVLFYSPPFYPAVSSKNDVYIQKLIADIQSDARSTFSTDLTEVQFFPGLSDSSFIGKPTSKTAIQDLISNMPLQQKGFTLPADLMKGLQMPVLHLGPYGKDAHQWTERLEVTYSFGKLPDLMERAIRFAFRT</sequence>
<feature type="coiled-coil region" evidence="1">
    <location>
        <begin position="300"/>
        <end position="338"/>
    </location>
</feature>
<evidence type="ECO:0000313" key="3">
    <source>
        <dbReference type="Proteomes" id="UP000027980"/>
    </source>
</evidence>
<dbReference type="GeneID" id="34220796"/>
<dbReference type="KEGG" id="tap:GZ22_08745"/>
<dbReference type="EMBL" id="CP008876">
    <property type="protein sequence ID" value="AIF66714.1"/>
    <property type="molecule type" value="Genomic_DNA"/>
</dbReference>
<dbReference type="InterPro" id="IPR012166">
    <property type="entry name" value="Uncharacterised_RocB"/>
</dbReference>
<accession>A0A075LK33</accession>
<protein>
    <recommendedName>
        <fullName evidence="4">Arginine utilization protein RocB</fullName>
    </recommendedName>
</protein>
<evidence type="ECO:0000256" key="1">
    <source>
        <dbReference type="SAM" id="Coils"/>
    </source>
</evidence>
<keyword evidence="1" id="KW-0175">Coiled coil</keyword>
<dbReference type="PANTHER" id="PTHR43808:SF27">
    <property type="entry name" value="PROTEIN ROCB"/>
    <property type="match status" value="1"/>
</dbReference>
<dbReference type="InterPro" id="IPR002933">
    <property type="entry name" value="Peptidase_M20"/>
</dbReference>
<dbReference type="OrthoDB" id="9815360at2"/>
<dbReference type="Pfam" id="PF01546">
    <property type="entry name" value="Peptidase_M20"/>
    <property type="match status" value="1"/>
</dbReference>
<dbReference type="RefSeq" id="WP_038561076.1">
    <property type="nucleotide sequence ID" value="NZ_CP008876.1"/>
</dbReference>
<dbReference type="Gene3D" id="3.40.630.10">
    <property type="entry name" value="Zn peptidases"/>
    <property type="match status" value="1"/>
</dbReference>
<evidence type="ECO:0000313" key="2">
    <source>
        <dbReference type="EMBL" id="AIF66714.1"/>
    </source>
</evidence>
<dbReference type="GO" id="GO:0016787">
    <property type="term" value="F:hydrolase activity"/>
    <property type="evidence" value="ECO:0007669"/>
    <property type="project" value="InterPro"/>
</dbReference>
<dbReference type="Proteomes" id="UP000027980">
    <property type="component" value="Chromosome"/>
</dbReference>
<proteinExistence type="predicted"/>
<dbReference type="AlphaFoldDB" id="A0A075LK33"/>
<dbReference type="InterPro" id="IPR050072">
    <property type="entry name" value="Peptidase_M20A"/>
</dbReference>
<reference evidence="2 3" key="1">
    <citation type="submission" date="2014-07" db="EMBL/GenBank/DDBJ databases">
        <title>Complete genome sequence of a moderately halophilic bacterium Terribacillus aidingensis MP602, isolated from Cryptomeria fortunei in Tianmu mountain in China.</title>
        <authorList>
            <person name="Wang Y."/>
            <person name="Lu P."/>
            <person name="Zhang L."/>
        </authorList>
    </citation>
    <scope>NUCLEOTIDE SEQUENCE [LARGE SCALE GENOMIC DNA]</scope>
    <source>
        <strain evidence="2 3">MP602</strain>
    </source>
</reference>
<dbReference type="SUPFAM" id="SSF53187">
    <property type="entry name" value="Zn-dependent exopeptidases"/>
    <property type="match status" value="1"/>
</dbReference>
<dbReference type="PANTHER" id="PTHR43808">
    <property type="entry name" value="ACETYLORNITHINE DEACETYLASE"/>
    <property type="match status" value="1"/>
</dbReference>
<dbReference type="HOGENOM" id="CLU_037632_0_0_9"/>
<evidence type="ECO:0008006" key="4">
    <source>
        <dbReference type="Google" id="ProtNLM"/>
    </source>
</evidence>
<gene>
    <name evidence="2" type="ORF">GZ22_08745</name>
</gene>
<organism evidence="2 3">
    <name type="scientific">Terribacillus saccharophilus</name>
    <dbReference type="NCBI Taxonomy" id="361277"/>
    <lineage>
        <taxon>Bacteria</taxon>
        <taxon>Bacillati</taxon>
        <taxon>Bacillota</taxon>
        <taxon>Bacilli</taxon>
        <taxon>Bacillales</taxon>
        <taxon>Bacillaceae</taxon>
        <taxon>Terribacillus</taxon>
    </lineage>
</organism>
<dbReference type="PIRSF" id="PIRSF010386">
    <property type="entry name" value="RocB"/>
    <property type="match status" value="1"/>
</dbReference>
<name>A0A075LK33_9BACI</name>